<reference evidence="6" key="1">
    <citation type="submission" date="2019-12" db="EMBL/GenBank/DDBJ databases">
        <authorList>
            <person name="Scholes J."/>
        </authorList>
    </citation>
    <scope>NUCLEOTIDE SEQUENCE</scope>
</reference>
<comment type="subcellular location">
    <subcellularLocation>
        <location evidence="1">Nucleus</location>
    </subcellularLocation>
</comment>
<sequence>MSNSATLKKEFLKKWIKGLHVYTSSHKGNMGILEQKRAIKLSADAAIASTRKATTHWSRALMEDLVSSSDEPSRILVQQILGHKSQLPASNNSSRNNNNNNLAIACSKRILRKSRITRVVPRRMKSSSDVVARRLVRSKMRVLKRLVPGGERMDERCLVRETLDYISSLRVQVDVMRYLVSAASKLEA</sequence>
<accession>A0A9N7RMQ7</accession>
<dbReference type="OrthoDB" id="1922093at2759"/>
<dbReference type="EMBL" id="CACSLK010030184">
    <property type="protein sequence ID" value="CAA0837294.1"/>
    <property type="molecule type" value="Genomic_DNA"/>
</dbReference>
<evidence type="ECO:0000256" key="2">
    <source>
        <dbReference type="ARBA" id="ARBA00023015"/>
    </source>
</evidence>
<dbReference type="InterPro" id="IPR036638">
    <property type="entry name" value="HLH_DNA-bd_sf"/>
</dbReference>
<organism evidence="6 7">
    <name type="scientific">Striga hermonthica</name>
    <name type="common">Purple witchweed</name>
    <name type="synonym">Buchnera hermonthica</name>
    <dbReference type="NCBI Taxonomy" id="68872"/>
    <lineage>
        <taxon>Eukaryota</taxon>
        <taxon>Viridiplantae</taxon>
        <taxon>Streptophyta</taxon>
        <taxon>Embryophyta</taxon>
        <taxon>Tracheophyta</taxon>
        <taxon>Spermatophyta</taxon>
        <taxon>Magnoliopsida</taxon>
        <taxon>eudicotyledons</taxon>
        <taxon>Gunneridae</taxon>
        <taxon>Pentapetalae</taxon>
        <taxon>asterids</taxon>
        <taxon>lamiids</taxon>
        <taxon>Lamiales</taxon>
        <taxon>Orobanchaceae</taxon>
        <taxon>Buchnereae</taxon>
        <taxon>Striga</taxon>
    </lineage>
</organism>
<evidence type="ECO:0000256" key="4">
    <source>
        <dbReference type="ARBA" id="ARBA00023242"/>
    </source>
</evidence>
<keyword evidence="4" id="KW-0539">Nucleus</keyword>
<dbReference type="PANTHER" id="PTHR33124">
    <property type="entry name" value="TRANSCRIPTION FACTOR IBH1-LIKE 1"/>
    <property type="match status" value="1"/>
</dbReference>
<keyword evidence="2" id="KW-0805">Transcription regulation</keyword>
<gene>
    <name evidence="6" type="ORF">SHERM_04281</name>
</gene>
<keyword evidence="7" id="KW-1185">Reference proteome</keyword>
<dbReference type="GO" id="GO:0046983">
    <property type="term" value="F:protein dimerization activity"/>
    <property type="evidence" value="ECO:0007669"/>
    <property type="project" value="InterPro"/>
</dbReference>
<feature type="domain" description="BHLH" evidence="5">
    <location>
        <begin position="120"/>
        <end position="169"/>
    </location>
</feature>
<dbReference type="PROSITE" id="PS50888">
    <property type="entry name" value="BHLH"/>
    <property type="match status" value="1"/>
</dbReference>
<evidence type="ECO:0000313" key="6">
    <source>
        <dbReference type="EMBL" id="CAA0837294.1"/>
    </source>
</evidence>
<dbReference type="GO" id="GO:0005634">
    <property type="term" value="C:nucleus"/>
    <property type="evidence" value="ECO:0007669"/>
    <property type="project" value="UniProtKB-SubCell"/>
</dbReference>
<dbReference type="AlphaFoldDB" id="A0A9N7RMQ7"/>
<proteinExistence type="predicted"/>
<name>A0A9N7RMQ7_STRHE</name>
<evidence type="ECO:0000256" key="1">
    <source>
        <dbReference type="ARBA" id="ARBA00004123"/>
    </source>
</evidence>
<dbReference type="Pfam" id="PF26576">
    <property type="entry name" value="IBH1_N"/>
    <property type="match status" value="1"/>
</dbReference>
<comment type="caution">
    <text evidence="6">The sequence shown here is derived from an EMBL/GenBank/DDBJ whole genome shotgun (WGS) entry which is preliminary data.</text>
</comment>
<dbReference type="InterPro" id="IPR011598">
    <property type="entry name" value="bHLH_dom"/>
</dbReference>
<evidence type="ECO:0000256" key="3">
    <source>
        <dbReference type="ARBA" id="ARBA00023163"/>
    </source>
</evidence>
<protein>
    <submittedName>
        <fullName evidence="6">Sequence-specific DNA binding transcription factors</fullName>
    </submittedName>
</protein>
<dbReference type="GO" id="GO:0006355">
    <property type="term" value="P:regulation of DNA-templated transcription"/>
    <property type="evidence" value="ECO:0007669"/>
    <property type="project" value="InterPro"/>
</dbReference>
<dbReference type="SUPFAM" id="SSF47459">
    <property type="entry name" value="HLH, helix-loop-helix DNA-binding domain"/>
    <property type="match status" value="1"/>
</dbReference>
<evidence type="ECO:0000313" key="7">
    <source>
        <dbReference type="Proteomes" id="UP001153555"/>
    </source>
</evidence>
<dbReference type="Proteomes" id="UP001153555">
    <property type="component" value="Unassembled WGS sequence"/>
</dbReference>
<dbReference type="PANTHER" id="PTHR33124:SF5">
    <property type="entry name" value="TRANSCRIPTION FACTOR IBH1-LIKE 1"/>
    <property type="match status" value="1"/>
</dbReference>
<evidence type="ECO:0000259" key="5">
    <source>
        <dbReference type="PROSITE" id="PS50888"/>
    </source>
</evidence>
<dbReference type="InterPro" id="IPR059002">
    <property type="entry name" value="IBH1_N"/>
</dbReference>
<keyword evidence="3" id="KW-0804">Transcription</keyword>
<dbReference type="InterPro" id="IPR044660">
    <property type="entry name" value="IBH1-like"/>
</dbReference>